<protein>
    <submittedName>
        <fullName evidence="7">Na+-driven multidrug efflux pump</fullName>
    </submittedName>
</protein>
<feature type="transmembrane region" description="Helical" evidence="6">
    <location>
        <begin position="192"/>
        <end position="210"/>
    </location>
</feature>
<keyword evidence="8" id="KW-1185">Reference proteome</keyword>
<comment type="caution">
    <text evidence="7">The sequence shown here is derived from an EMBL/GenBank/DDBJ whole genome shotgun (WGS) entry which is preliminary data.</text>
</comment>
<comment type="subcellular location">
    <subcellularLocation>
        <location evidence="1">Cell membrane</location>
        <topology evidence="1">Multi-pass membrane protein</topology>
    </subcellularLocation>
</comment>
<dbReference type="OrthoDB" id="5365632at2"/>
<dbReference type="PANTHER" id="PTHR30250:SF26">
    <property type="entry name" value="PSMA PROTEIN"/>
    <property type="match status" value="1"/>
</dbReference>
<dbReference type="GO" id="GO:0005886">
    <property type="term" value="C:plasma membrane"/>
    <property type="evidence" value="ECO:0007669"/>
    <property type="project" value="UniProtKB-SubCell"/>
</dbReference>
<feature type="transmembrane region" description="Helical" evidence="6">
    <location>
        <begin position="471"/>
        <end position="491"/>
    </location>
</feature>
<feature type="transmembrane region" description="Helical" evidence="6">
    <location>
        <begin position="350"/>
        <end position="370"/>
    </location>
</feature>
<feature type="transmembrane region" description="Helical" evidence="6">
    <location>
        <begin position="46"/>
        <end position="68"/>
    </location>
</feature>
<gene>
    <name evidence="7" type="ORF">BC742_0492</name>
</gene>
<dbReference type="PANTHER" id="PTHR30250">
    <property type="entry name" value="PST FAMILY PREDICTED COLANIC ACID TRANSPORTER"/>
    <property type="match status" value="1"/>
</dbReference>
<name>A0A495WIU2_9BACT</name>
<feature type="transmembrane region" description="Helical" evidence="6">
    <location>
        <begin position="164"/>
        <end position="186"/>
    </location>
</feature>
<feature type="transmembrane region" description="Helical" evidence="6">
    <location>
        <begin position="136"/>
        <end position="157"/>
    </location>
</feature>
<dbReference type="GeneID" id="92927641"/>
<dbReference type="Proteomes" id="UP000269493">
    <property type="component" value="Unassembled WGS sequence"/>
</dbReference>
<keyword evidence="2" id="KW-1003">Cell membrane</keyword>
<feature type="transmembrane region" description="Helical" evidence="6">
    <location>
        <begin position="411"/>
        <end position="431"/>
    </location>
</feature>
<accession>A0A495WIU2</accession>
<dbReference type="AlphaFoldDB" id="A0A495WIU2"/>
<evidence type="ECO:0000256" key="6">
    <source>
        <dbReference type="SAM" id="Phobius"/>
    </source>
</evidence>
<evidence type="ECO:0000256" key="2">
    <source>
        <dbReference type="ARBA" id="ARBA00022475"/>
    </source>
</evidence>
<feature type="transmembrane region" description="Helical" evidence="6">
    <location>
        <begin position="89"/>
        <end position="116"/>
    </location>
</feature>
<dbReference type="InterPro" id="IPR050833">
    <property type="entry name" value="Poly_Biosynth_Transport"/>
</dbReference>
<keyword evidence="5 6" id="KW-0472">Membrane</keyword>
<feature type="transmembrane region" description="Helical" evidence="6">
    <location>
        <begin position="12"/>
        <end position="34"/>
    </location>
</feature>
<dbReference type="RefSeq" id="WP_031258895.1">
    <property type="nucleotide sequence ID" value="NZ_KI440833.1"/>
</dbReference>
<dbReference type="EMBL" id="RBXN01000001">
    <property type="protein sequence ID" value="RKT61446.1"/>
    <property type="molecule type" value="Genomic_DNA"/>
</dbReference>
<proteinExistence type="predicted"/>
<evidence type="ECO:0000313" key="8">
    <source>
        <dbReference type="Proteomes" id="UP000269493"/>
    </source>
</evidence>
<keyword evidence="4 6" id="KW-1133">Transmembrane helix</keyword>
<evidence type="ECO:0000256" key="1">
    <source>
        <dbReference type="ARBA" id="ARBA00004651"/>
    </source>
</evidence>
<feature type="transmembrane region" description="Helical" evidence="6">
    <location>
        <begin position="382"/>
        <end position="399"/>
    </location>
</feature>
<sequence length="509" mass="57820">MSDKVNRQRNLVIKNTLVLYVRMFITMGVSLYTSRLVLNALGVVDFGIYNVVGGVVGMFGFLNVAMASSTQRFLNYELGKGNISQLNKVFNASVTIHIIIAIFILLLAETIGLWFLNNRLEIPDDKINAANWVFQFSVLSSMISLIQVPLLATIIAYERMKVYAYISIVEAILKLLMALILTWVLWEKLKTYAILMCSVAFIILSIYSIYCNRRISICKFYLVKDMTIYKELTGFTGWNIFGGIVNILNTQGQNILLNIFGGPIVNAARGIAVQVTHALYSFISSFQTSVNPQIVKSYASKDFIYFQDLIFVSSKISFFLFLLLVVPVFTEMEQILYLWLNVVPEHTVVFCRYVLLTGLLTTFSSPIITAASSSGNIRKFQLIVNSVFLLNIPISYTFLKLGYNSDSVFQVALFMEAIALICRLLVVKTLVPFNVQKYFKHVLFKALVVFCIVMIPVYIIHSYFLPTIHRLFFTIIFSGLYCAIIIFFIGLSSKEKILLLNKIKRVIKR</sequence>
<evidence type="ECO:0000256" key="5">
    <source>
        <dbReference type="ARBA" id="ARBA00023136"/>
    </source>
</evidence>
<organism evidence="7 8">
    <name type="scientific">Coprobacter fastidiosus NSB1 = JCM 33896</name>
    <dbReference type="NCBI Taxonomy" id="1349822"/>
    <lineage>
        <taxon>Bacteria</taxon>
        <taxon>Pseudomonadati</taxon>
        <taxon>Bacteroidota</taxon>
        <taxon>Bacteroidia</taxon>
        <taxon>Bacteroidales</taxon>
        <taxon>Barnesiellaceae</taxon>
        <taxon>Coprobacter</taxon>
    </lineage>
</organism>
<feature type="transmembrane region" description="Helical" evidence="6">
    <location>
        <begin position="309"/>
        <end position="330"/>
    </location>
</feature>
<evidence type="ECO:0000256" key="4">
    <source>
        <dbReference type="ARBA" id="ARBA00022989"/>
    </source>
</evidence>
<keyword evidence="3 6" id="KW-0812">Transmembrane</keyword>
<feature type="transmembrane region" description="Helical" evidence="6">
    <location>
        <begin position="443"/>
        <end position="465"/>
    </location>
</feature>
<evidence type="ECO:0000256" key="3">
    <source>
        <dbReference type="ARBA" id="ARBA00022692"/>
    </source>
</evidence>
<evidence type="ECO:0000313" key="7">
    <source>
        <dbReference type="EMBL" id="RKT61446.1"/>
    </source>
</evidence>
<reference evidence="7 8" key="1">
    <citation type="submission" date="2018-10" db="EMBL/GenBank/DDBJ databases">
        <title>Genomic Encyclopedia of Archaeal and Bacterial Type Strains, Phase II (KMG-II): from individual species to whole genera.</title>
        <authorList>
            <person name="Goeker M."/>
        </authorList>
    </citation>
    <scope>NUCLEOTIDE SEQUENCE [LARGE SCALE GENOMIC DNA]</scope>
    <source>
        <strain evidence="7 8">NSB1</strain>
    </source>
</reference>